<feature type="domain" description="Amine oxidase" evidence="18">
    <location>
        <begin position="58"/>
        <end position="496"/>
    </location>
</feature>
<keyword evidence="10" id="KW-0044">Antibiotic</keyword>
<evidence type="ECO:0000256" key="8">
    <source>
        <dbReference type="ARBA" id="ARBA00022827"/>
    </source>
</evidence>
<dbReference type="InterPro" id="IPR050281">
    <property type="entry name" value="Flavin_monoamine_oxidase"/>
</dbReference>
<dbReference type="GO" id="GO:0005576">
    <property type="term" value="C:extracellular region"/>
    <property type="evidence" value="ECO:0007669"/>
    <property type="project" value="UniProtKB-SubCell"/>
</dbReference>
<dbReference type="Pfam" id="PF01593">
    <property type="entry name" value="Amino_oxidase"/>
    <property type="match status" value="1"/>
</dbReference>
<keyword evidence="13" id="KW-1199">Hemostasis impairing toxin</keyword>
<evidence type="ECO:0000256" key="10">
    <source>
        <dbReference type="ARBA" id="ARBA00023022"/>
    </source>
</evidence>
<comment type="caution">
    <text evidence="19">The sequence shown here is derived from an EMBL/GenBank/DDBJ whole genome shotgun (WGS) entry which is preliminary data.</text>
</comment>
<feature type="binding site" evidence="15">
    <location>
        <begin position="102"/>
        <end position="105"/>
    </location>
    <ligand>
        <name>FAD</name>
        <dbReference type="ChEBI" id="CHEBI:57692"/>
    </ligand>
</feature>
<proteinExistence type="inferred from homology"/>
<dbReference type="PANTHER" id="PTHR10742">
    <property type="entry name" value="FLAVIN MONOAMINE OXIDASE"/>
    <property type="match status" value="1"/>
</dbReference>
<keyword evidence="8 16" id="KW-0274">FAD</keyword>
<dbReference type="GO" id="GO:0001716">
    <property type="term" value="F:L-amino-acid oxidase activity"/>
    <property type="evidence" value="ECO:0007669"/>
    <property type="project" value="UniProtKB-EC"/>
</dbReference>
<keyword evidence="11" id="KW-1015">Disulfide bond</keyword>
<evidence type="ECO:0000256" key="13">
    <source>
        <dbReference type="ARBA" id="ARBA00023240"/>
    </source>
</evidence>
<dbReference type="EMBL" id="VXBP01008759">
    <property type="protein sequence ID" value="NXO02796.1"/>
    <property type="molecule type" value="Genomic_DNA"/>
</dbReference>
<evidence type="ECO:0000256" key="3">
    <source>
        <dbReference type="ARBA" id="ARBA00005465"/>
    </source>
</evidence>
<gene>
    <name evidence="19" type="primary">Oxla</name>
    <name evidence="19" type="ORF">RHICYA_R03839</name>
</gene>
<evidence type="ECO:0000256" key="4">
    <source>
        <dbReference type="ARBA" id="ARBA00022525"/>
    </source>
</evidence>
<keyword evidence="20" id="KW-1185">Reference proteome</keyword>
<evidence type="ECO:0000256" key="11">
    <source>
        <dbReference type="ARBA" id="ARBA00023157"/>
    </source>
</evidence>
<evidence type="ECO:0000313" key="20">
    <source>
        <dbReference type="Proteomes" id="UP000565785"/>
    </source>
</evidence>
<dbReference type="PRINTS" id="PR00757">
    <property type="entry name" value="AMINEOXDASEF"/>
</dbReference>
<keyword evidence="6 16" id="KW-0285">Flavoprotein</keyword>
<feature type="binding site" evidence="15">
    <location>
        <begin position="78"/>
        <end position="79"/>
    </location>
    <ligand>
        <name>FAD</name>
        <dbReference type="ChEBI" id="CHEBI:57692"/>
    </ligand>
</feature>
<dbReference type="Gene3D" id="3.50.50.60">
    <property type="entry name" value="FAD/NAD(P)-binding domain"/>
    <property type="match status" value="1"/>
</dbReference>
<dbReference type="InterPro" id="IPR002937">
    <property type="entry name" value="Amino_oxidase"/>
</dbReference>
<sequence length="500" mass="56321">PGLSRLLLLLGLAGALRFPGQPDHCLEDRDYPELLGILRQGLGPAARPASVLVVGAGIGGLMAAKLLRDAGHNVTVLEASDRLGGRILTFRPRDRRWYLELGAMRLPRRHQLVHELVGQFGLELNRFLQTDGSTWYLLNGSRWRTEDVEQNPNLLRYPVAPSERGKGPRQLYMEALGKAFETFQAMDCRDFLAQYDSYSTKEYLLKVGQLSRGAVDMIGDILNEDSGFFISFLFSLWHFRIFINESFNEITGGFDQLPEAFRKVLPDVIRFNSTVERIKSDKSQVRVFYRLPDGTEREERADFALVTSSTRATRLMGFEPPLSRAKAHALRSLHYAAATKVFLVCSEKFWERDGIHGGHSVTDRPSRFIYYPSHNFSGSSAGALLASYTWTDDAEFFLALPDEQIWDVVLQDLAAVHQVEKEELARTCGRYVVKKWQLDGLSRGAFAAFTPYQFADFAAALFRPEGRLHFAGEHTAQPHGWIDTAIKSALRAAANIHHIS</sequence>
<dbReference type="SUPFAM" id="SSF51905">
    <property type="entry name" value="FAD/NAD(P)-binding domain"/>
    <property type="match status" value="1"/>
</dbReference>
<dbReference type="Proteomes" id="UP000565785">
    <property type="component" value="Unassembled WGS sequence"/>
</dbReference>
<keyword evidence="7" id="KW-0800">Toxin</keyword>
<protein>
    <recommendedName>
        <fullName evidence="16">Amine oxidase</fullName>
        <ecNumber evidence="16">1.4.3.-</ecNumber>
    </recommendedName>
</protein>
<dbReference type="SUPFAM" id="SSF54373">
    <property type="entry name" value="FAD-linked reductases, C-terminal domain"/>
    <property type="match status" value="1"/>
</dbReference>
<evidence type="ECO:0000313" key="19">
    <source>
        <dbReference type="EMBL" id="NXO02796.1"/>
    </source>
</evidence>
<organism evidence="19 20">
    <name type="scientific">Rhinopomastus cyanomelas</name>
    <name type="common">Common scimitarbill</name>
    <dbReference type="NCBI Taxonomy" id="113115"/>
    <lineage>
        <taxon>Eukaryota</taxon>
        <taxon>Metazoa</taxon>
        <taxon>Chordata</taxon>
        <taxon>Craniata</taxon>
        <taxon>Vertebrata</taxon>
        <taxon>Euteleostomi</taxon>
        <taxon>Archelosauria</taxon>
        <taxon>Archosauria</taxon>
        <taxon>Dinosauria</taxon>
        <taxon>Saurischia</taxon>
        <taxon>Theropoda</taxon>
        <taxon>Coelurosauria</taxon>
        <taxon>Aves</taxon>
        <taxon>Neognathae</taxon>
        <taxon>Neoaves</taxon>
        <taxon>Telluraves</taxon>
        <taxon>Coraciimorphae</taxon>
        <taxon>Bucerotiformes</taxon>
        <taxon>Rhinopomastidae</taxon>
        <taxon>Rhinopomastus</taxon>
    </lineage>
</organism>
<dbReference type="Gene3D" id="1.10.405.10">
    <property type="entry name" value="Guanine Nucleotide Dissociation Inhibitor, domain 1"/>
    <property type="match status" value="1"/>
</dbReference>
<dbReference type="GO" id="GO:0042742">
    <property type="term" value="P:defense response to bacterium"/>
    <property type="evidence" value="ECO:0007669"/>
    <property type="project" value="UniProtKB-KW"/>
</dbReference>
<dbReference type="Gene3D" id="3.90.660.10">
    <property type="match status" value="1"/>
</dbReference>
<dbReference type="InterPro" id="IPR001613">
    <property type="entry name" value="Flavin_amine_oxidase"/>
</dbReference>
<dbReference type="GO" id="GO:0090729">
    <property type="term" value="F:toxin activity"/>
    <property type="evidence" value="ECO:0007669"/>
    <property type="project" value="UniProtKB-KW"/>
</dbReference>
<dbReference type="OrthoDB" id="5046242at2759"/>
<dbReference type="FunFam" id="3.50.50.60:FF:000450">
    <property type="entry name" value="Amine oxidase"/>
    <property type="match status" value="1"/>
</dbReference>
<evidence type="ECO:0000256" key="14">
    <source>
        <dbReference type="ARBA" id="ARBA00047637"/>
    </source>
</evidence>
<dbReference type="FunFam" id="1.10.405.10:FF:000004">
    <property type="entry name" value="Amine oxidase"/>
    <property type="match status" value="1"/>
</dbReference>
<dbReference type="EC" id="1.4.3.-" evidence="16"/>
<feature type="binding site" evidence="15">
    <location>
        <position position="238"/>
    </location>
    <ligand>
        <name>substrate</name>
    </ligand>
</feature>
<dbReference type="GO" id="GO:0009063">
    <property type="term" value="P:amino acid catabolic process"/>
    <property type="evidence" value="ECO:0007669"/>
    <property type="project" value="TreeGrafter"/>
</dbReference>
<comment type="subcellular location">
    <subcellularLocation>
        <location evidence="2">Secreted</location>
    </subcellularLocation>
</comment>
<keyword evidence="9 16" id="KW-0560">Oxidoreductase</keyword>
<feature type="non-terminal residue" evidence="19">
    <location>
        <position position="1"/>
    </location>
</feature>
<accession>A0A7L1NTZ0</accession>
<feature type="chain" id="PRO_5029779256" description="Amine oxidase" evidence="17">
    <location>
        <begin position="16"/>
        <end position="500"/>
    </location>
</feature>
<keyword evidence="12" id="KW-0325">Glycoprotein</keyword>
<name>A0A7L1NTZ0_RHICY</name>
<comment type="catalytic activity">
    <reaction evidence="14">
        <text>an L-alpha-amino acid + O2 + H2O = a 2-oxocarboxylate + H2O2 + NH4(+)</text>
        <dbReference type="Rhea" id="RHEA:13781"/>
        <dbReference type="ChEBI" id="CHEBI:15377"/>
        <dbReference type="ChEBI" id="CHEBI:15379"/>
        <dbReference type="ChEBI" id="CHEBI:16240"/>
        <dbReference type="ChEBI" id="CHEBI:28938"/>
        <dbReference type="ChEBI" id="CHEBI:35179"/>
        <dbReference type="ChEBI" id="CHEBI:59869"/>
        <dbReference type="EC" id="1.4.3.2"/>
    </reaction>
</comment>
<dbReference type="AlphaFoldDB" id="A0A7L1NTZ0"/>
<feature type="binding site" evidence="15">
    <location>
        <position position="473"/>
    </location>
    <ligand>
        <name>FAD</name>
        <dbReference type="ChEBI" id="CHEBI:57692"/>
    </ligand>
</feature>
<evidence type="ECO:0000256" key="7">
    <source>
        <dbReference type="ARBA" id="ARBA00022656"/>
    </source>
</evidence>
<evidence type="ECO:0000256" key="15">
    <source>
        <dbReference type="PIRSR" id="PIRSR601613-1"/>
    </source>
</evidence>
<feature type="binding site" evidence="15">
    <location>
        <position position="275"/>
    </location>
    <ligand>
        <name>FAD</name>
        <dbReference type="ChEBI" id="CHEBI:57692"/>
    </ligand>
</feature>
<evidence type="ECO:0000256" key="6">
    <source>
        <dbReference type="ARBA" id="ARBA00022630"/>
    </source>
</evidence>
<evidence type="ECO:0000256" key="16">
    <source>
        <dbReference type="RuleBase" id="RU362067"/>
    </source>
</evidence>
<keyword evidence="4" id="KW-0964">Secreted</keyword>
<feature type="binding site" evidence="15">
    <location>
        <position position="105"/>
    </location>
    <ligand>
        <name>substrate</name>
    </ligand>
</feature>
<reference evidence="19 20" key="1">
    <citation type="submission" date="2019-09" db="EMBL/GenBank/DDBJ databases">
        <title>Bird 10,000 Genomes (B10K) Project - Family phase.</title>
        <authorList>
            <person name="Zhang G."/>
        </authorList>
    </citation>
    <scope>NUCLEOTIDE SEQUENCE [LARGE SCALE GENOMIC DNA]</scope>
    <source>
        <strain evidence="19">B10K-DU-002-35</strain>
        <tissue evidence="19">Muscle</tissue>
    </source>
</reference>
<comment type="similarity">
    <text evidence="3">Belongs to the flavin monoamine oxidase family. FIG1 subfamily.</text>
</comment>
<feature type="signal peptide" evidence="17">
    <location>
        <begin position="1"/>
        <end position="15"/>
    </location>
</feature>
<evidence type="ECO:0000256" key="2">
    <source>
        <dbReference type="ARBA" id="ARBA00004613"/>
    </source>
</evidence>
<dbReference type="InterPro" id="IPR036188">
    <property type="entry name" value="FAD/NAD-bd_sf"/>
</dbReference>
<dbReference type="PANTHER" id="PTHR10742:SF355">
    <property type="entry name" value="AMINE OXIDASE"/>
    <property type="match status" value="1"/>
</dbReference>
<feature type="non-terminal residue" evidence="19">
    <location>
        <position position="500"/>
    </location>
</feature>
<evidence type="ECO:0000256" key="12">
    <source>
        <dbReference type="ARBA" id="ARBA00023180"/>
    </source>
</evidence>
<evidence type="ECO:0000259" key="18">
    <source>
        <dbReference type="Pfam" id="PF01593"/>
    </source>
</evidence>
<keyword evidence="17" id="KW-0732">Signal</keyword>
<evidence type="ECO:0000256" key="9">
    <source>
        <dbReference type="ARBA" id="ARBA00023002"/>
    </source>
</evidence>
<keyword evidence="5" id="KW-0929">Antimicrobial</keyword>
<evidence type="ECO:0000256" key="17">
    <source>
        <dbReference type="SAM" id="SignalP"/>
    </source>
</evidence>
<evidence type="ECO:0000256" key="1">
    <source>
        <dbReference type="ARBA" id="ARBA00001974"/>
    </source>
</evidence>
<comment type="cofactor">
    <cofactor evidence="1 16">
        <name>FAD</name>
        <dbReference type="ChEBI" id="CHEBI:57692"/>
    </cofactor>
</comment>
<evidence type="ECO:0000256" key="5">
    <source>
        <dbReference type="ARBA" id="ARBA00022529"/>
    </source>
</evidence>